<dbReference type="EC" id="3.5.4.4" evidence="3"/>
<dbReference type="Pfam" id="PF00962">
    <property type="entry name" value="A_deaminase"/>
    <property type="match status" value="1"/>
</dbReference>
<keyword evidence="5" id="KW-0378">Hydrolase</keyword>
<feature type="domain" description="Adenosine deaminase" evidence="9">
    <location>
        <begin position="281"/>
        <end position="501"/>
    </location>
</feature>
<protein>
    <recommendedName>
        <fullName evidence="3">adenosine deaminase</fullName>
        <ecNumber evidence="3">3.5.4.4</ecNumber>
    </recommendedName>
</protein>
<name>A0ABV9X744_9ACTN</name>
<gene>
    <name evidence="10" type="ORF">ACFPM3_03855</name>
</gene>
<evidence type="ECO:0000256" key="4">
    <source>
        <dbReference type="ARBA" id="ARBA00022723"/>
    </source>
</evidence>
<sequence>MTAPTRARLALLAVALTCLTAPTALAAPPTTPAPATVGIAPATARPASSTVLSASVTAQVAPAVPQPVSGTSGPPAPTPGERRVDARLDRLRDRPQRLAALLRRMPKGAELHSHLWGAASTELLMTLAAEDGLCVADTTSTALPPPCGPGTRPATDLRTDPRLRRRVLRAWSMEGFTPGESGESGHDHFFATFDKFAEPAARHPGRLLADVLDTAAAHHQLHQELMHTVAGERTARLAERTGWDPDLARLHAKLTAGGAMAALVRTARTETDRAVTEFRTAAACGTARARPGCAVPFRLVFQVFRGAPPEHVFTQLTLGMELARHDPRFVAVNLVQPEDGPVALRDYRLHMRMLDHLRGRYPEARITLHAGELTPELVPPQHLRFHIAEAVRTGHAERIGHGVDIRHEDGHRQLLRTMAARGIAVETALTSNEQILGVSGDAHPFPLYRAHGVPVVLATDDQGVSRTDITREYTRAARTYGLSYRDLKDLARASLEHAFLPGRSLWRDPRRFCPVPQCAAALGAARPPGRACARHLAAHPKAALQWRQELAFSRFEDTVP</sequence>
<evidence type="ECO:0000259" key="9">
    <source>
        <dbReference type="Pfam" id="PF00962"/>
    </source>
</evidence>
<evidence type="ECO:0000313" key="10">
    <source>
        <dbReference type="EMBL" id="MFC5021286.1"/>
    </source>
</evidence>
<dbReference type="SUPFAM" id="SSF51556">
    <property type="entry name" value="Metallo-dependent hydrolases"/>
    <property type="match status" value="1"/>
</dbReference>
<keyword evidence="8" id="KW-0732">Signal</keyword>
<proteinExistence type="inferred from homology"/>
<evidence type="ECO:0000256" key="6">
    <source>
        <dbReference type="ARBA" id="ARBA00022833"/>
    </source>
</evidence>
<evidence type="ECO:0000256" key="3">
    <source>
        <dbReference type="ARBA" id="ARBA00012784"/>
    </source>
</evidence>
<comment type="similarity">
    <text evidence="2">Belongs to the metallo-dependent hydrolases superfamily. Adenosine and AMP deaminases family.</text>
</comment>
<feature type="compositionally biased region" description="Low complexity" evidence="7">
    <location>
        <begin position="63"/>
        <end position="73"/>
    </location>
</feature>
<dbReference type="RefSeq" id="WP_345693259.1">
    <property type="nucleotide sequence ID" value="NZ_BAABIT010000001.1"/>
</dbReference>
<reference evidence="11" key="1">
    <citation type="journal article" date="2019" name="Int. J. Syst. Evol. Microbiol.">
        <title>The Global Catalogue of Microorganisms (GCM) 10K type strain sequencing project: providing services to taxonomists for standard genome sequencing and annotation.</title>
        <authorList>
            <consortium name="The Broad Institute Genomics Platform"/>
            <consortium name="The Broad Institute Genome Sequencing Center for Infectious Disease"/>
            <person name="Wu L."/>
            <person name="Ma J."/>
        </authorList>
    </citation>
    <scope>NUCLEOTIDE SEQUENCE [LARGE SCALE GENOMIC DNA]</scope>
    <source>
        <strain evidence="11">CGMCC 4.1648</strain>
    </source>
</reference>
<keyword evidence="4" id="KW-0479">Metal-binding</keyword>
<accession>A0ABV9X744</accession>
<evidence type="ECO:0000256" key="8">
    <source>
        <dbReference type="SAM" id="SignalP"/>
    </source>
</evidence>
<dbReference type="InterPro" id="IPR032466">
    <property type="entry name" value="Metal_Hydrolase"/>
</dbReference>
<organism evidence="10 11">
    <name type="scientific">Streptomyces coeruleoprunus</name>
    <dbReference type="NCBI Taxonomy" id="285563"/>
    <lineage>
        <taxon>Bacteria</taxon>
        <taxon>Bacillati</taxon>
        <taxon>Actinomycetota</taxon>
        <taxon>Actinomycetes</taxon>
        <taxon>Kitasatosporales</taxon>
        <taxon>Streptomycetaceae</taxon>
        <taxon>Streptomyces</taxon>
    </lineage>
</organism>
<evidence type="ECO:0000313" key="11">
    <source>
        <dbReference type="Proteomes" id="UP001595829"/>
    </source>
</evidence>
<feature type="signal peptide" evidence="8">
    <location>
        <begin position="1"/>
        <end position="26"/>
    </location>
</feature>
<dbReference type="Gene3D" id="3.20.20.140">
    <property type="entry name" value="Metal-dependent hydrolases"/>
    <property type="match status" value="1"/>
</dbReference>
<dbReference type="EMBL" id="JBHSJD010000002">
    <property type="protein sequence ID" value="MFC5021286.1"/>
    <property type="molecule type" value="Genomic_DNA"/>
</dbReference>
<feature type="region of interest" description="Disordered" evidence="7">
    <location>
        <begin position="63"/>
        <end position="86"/>
    </location>
</feature>
<evidence type="ECO:0000256" key="7">
    <source>
        <dbReference type="SAM" id="MobiDB-lite"/>
    </source>
</evidence>
<comment type="cofactor">
    <cofactor evidence="1">
        <name>Zn(2+)</name>
        <dbReference type="ChEBI" id="CHEBI:29105"/>
    </cofactor>
</comment>
<dbReference type="PANTHER" id="PTHR11409">
    <property type="entry name" value="ADENOSINE DEAMINASE"/>
    <property type="match status" value="1"/>
</dbReference>
<evidence type="ECO:0000256" key="1">
    <source>
        <dbReference type="ARBA" id="ARBA00001947"/>
    </source>
</evidence>
<evidence type="ECO:0000256" key="2">
    <source>
        <dbReference type="ARBA" id="ARBA00006676"/>
    </source>
</evidence>
<dbReference type="Proteomes" id="UP001595829">
    <property type="component" value="Unassembled WGS sequence"/>
</dbReference>
<dbReference type="PANTHER" id="PTHR11409:SF43">
    <property type="entry name" value="ADENOSINE DEAMINASE"/>
    <property type="match status" value="1"/>
</dbReference>
<dbReference type="InterPro" id="IPR001365">
    <property type="entry name" value="A_deaminase_dom"/>
</dbReference>
<dbReference type="InterPro" id="IPR006330">
    <property type="entry name" value="Ado/ade_deaminase"/>
</dbReference>
<feature type="chain" id="PRO_5047146433" description="adenosine deaminase" evidence="8">
    <location>
        <begin position="27"/>
        <end position="560"/>
    </location>
</feature>
<evidence type="ECO:0000256" key="5">
    <source>
        <dbReference type="ARBA" id="ARBA00022801"/>
    </source>
</evidence>
<keyword evidence="6" id="KW-0862">Zinc</keyword>
<comment type="caution">
    <text evidence="10">The sequence shown here is derived from an EMBL/GenBank/DDBJ whole genome shotgun (WGS) entry which is preliminary data.</text>
</comment>
<keyword evidence="11" id="KW-1185">Reference proteome</keyword>